<reference evidence="1 2" key="1">
    <citation type="submission" date="2024-08" db="EMBL/GenBank/DDBJ databases">
        <authorList>
            <person name="Cucini C."/>
            <person name="Frati F."/>
        </authorList>
    </citation>
    <scope>NUCLEOTIDE SEQUENCE [LARGE SCALE GENOMIC DNA]</scope>
</reference>
<evidence type="ECO:0000313" key="1">
    <source>
        <dbReference type="EMBL" id="CAL8137701.1"/>
    </source>
</evidence>
<sequence>MDQVTKPTITMTKEENRCKLFFVISLHRDPKFVSLRKRVDEVGDLFTTYKAISIRQYILPIFFPALRERLKEISLKFSEISDMFSQWYKPLKDAMNLAHHLQTELRIWESSAVDRTLEMRIENLLQLALADNRFHSTAAIDFDKMTKELEDLNLIPKFRECVAEMKELDARLRVQMARFSGGGYVN</sequence>
<accession>A0ABP1RX41</accession>
<comment type="caution">
    <text evidence="1">The sequence shown here is derived from an EMBL/GenBank/DDBJ whole genome shotgun (WGS) entry which is preliminary data.</text>
</comment>
<protein>
    <submittedName>
        <fullName evidence="1">Uncharacterized protein</fullName>
    </submittedName>
</protein>
<name>A0ABP1RX41_9HEXA</name>
<dbReference type="Proteomes" id="UP001642540">
    <property type="component" value="Unassembled WGS sequence"/>
</dbReference>
<dbReference type="EMBL" id="CAXLJM020000119">
    <property type="protein sequence ID" value="CAL8137701.1"/>
    <property type="molecule type" value="Genomic_DNA"/>
</dbReference>
<proteinExistence type="predicted"/>
<gene>
    <name evidence="1" type="ORF">ODALV1_LOCUS27039</name>
</gene>
<evidence type="ECO:0000313" key="2">
    <source>
        <dbReference type="Proteomes" id="UP001642540"/>
    </source>
</evidence>
<keyword evidence="2" id="KW-1185">Reference proteome</keyword>
<organism evidence="1 2">
    <name type="scientific">Orchesella dallaii</name>
    <dbReference type="NCBI Taxonomy" id="48710"/>
    <lineage>
        <taxon>Eukaryota</taxon>
        <taxon>Metazoa</taxon>
        <taxon>Ecdysozoa</taxon>
        <taxon>Arthropoda</taxon>
        <taxon>Hexapoda</taxon>
        <taxon>Collembola</taxon>
        <taxon>Entomobryomorpha</taxon>
        <taxon>Entomobryoidea</taxon>
        <taxon>Orchesellidae</taxon>
        <taxon>Orchesellinae</taxon>
        <taxon>Orchesella</taxon>
    </lineage>
</organism>